<keyword evidence="1" id="KW-1133">Transmembrane helix</keyword>
<dbReference type="AlphaFoldDB" id="A0A0Q9XVR9"/>
<dbReference type="PATRIC" id="fig|217031.4.peg.3836"/>
<name>A0A0Q9XVR9_9BACI</name>
<organism evidence="2 3">
    <name type="scientific">Lederbergia galactosidilytica</name>
    <dbReference type="NCBI Taxonomy" id="217031"/>
    <lineage>
        <taxon>Bacteria</taxon>
        <taxon>Bacillati</taxon>
        <taxon>Bacillota</taxon>
        <taxon>Bacilli</taxon>
        <taxon>Bacillales</taxon>
        <taxon>Bacillaceae</taxon>
        <taxon>Lederbergia</taxon>
    </lineage>
</organism>
<keyword evidence="1" id="KW-0812">Transmembrane</keyword>
<evidence type="ECO:0000313" key="3">
    <source>
        <dbReference type="Proteomes" id="UP000053881"/>
    </source>
</evidence>
<reference evidence="2 3" key="1">
    <citation type="submission" date="2015-06" db="EMBL/GenBank/DDBJ databases">
        <title>Genome sequencing project of Bacillus galactosidilyticus PL133.</title>
        <authorList>
            <person name="Gaiero J."/>
            <person name="Nicol R."/>
            <person name="Habash M."/>
        </authorList>
    </citation>
    <scope>NUCLEOTIDE SEQUENCE [LARGE SCALE GENOMIC DNA]</scope>
    <source>
        <strain evidence="2 3">PL133</strain>
    </source>
</reference>
<proteinExistence type="predicted"/>
<keyword evidence="1" id="KW-0472">Membrane</keyword>
<evidence type="ECO:0000313" key="2">
    <source>
        <dbReference type="EMBL" id="KRG12559.1"/>
    </source>
</evidence>
<comment type="caution">
    <text evidence="2">The sequence shown here is derived from an EMBL/GenBank/DDBJ whole genome shotgun (WGS) entry which is preliminary data.</text>
</comment>
<dbReference type="Proteomes" id="UP000053881">
    <property type="component" value="Unassembled WGS sequence"/>
</dbReference>
<sequence>MHCHYKTAYCDRFKQCEVNEKVRVRLQSSCETAFLRSIKFCQLWLGRWEVWAKASHNLFPIEFVRIFIYIGAIAVAFNGRFQ</sequence>
<accession>A0A0Q9XVR9</accession>
<dbReference type="EMBL" id="LGPB01000091">
    <property type="protein sequence ID" value="KRG12559.1"/>
    <property type="molecule type" value="Genomic_DNA"/>
</dbReference>
<gene>
    <name evidence="2" type="ORF">ACA29_11535</name>
</gene>
<evidence type="ECO:0000256" key="1">
    <source>
        <dbReference type="SAM" id="Phobius"/>
    </source>
</evidence>
<protein>
    <submittedName>
        <fullName evidence="2">Uncharacterized protein</fullName>
    </submittedName>
</protein>
<feature type="transmembrane region" description="Helical" evidence="1">
    <location>
        <begin position="58"/>
        <end position="77"/>
    </location>
</feature>